<gene>
    <name evidence="1" type="ORF">NF557_08085</name>
</gene>
<name>A0ABY4YMW8_9MICO</name>
<sequence length="45" mass="5043">MTTTPNSWLHLAGCTLHPEHRGPCILARPFRIRPEGGREYVGEGQ</sequence>
<dbReference type="EMBL" id="CP099490">
    <property type="protein sequence ID" value="USQ77835.1"/>
    <property type="molecule type" value="Genomic_DNA"/>
</dbReference>
<reference evidence="1" key="1">
    <citation type="submission" date="2022-06" db="EMBL/GenBank/DDBJ databases">
        <title>Ornithinimicrobium JY.X270.</title>
        <authorList>
            <person name="Huang Y."/>
        </authorList>
    </citation>
    <scope>NUCLEOTIDE SEQUENCE</scope>
    <source>
        <strain evidence="1">JY.X270</strain>
    </source>
</reference>
<evidence type="ECO:0000313" key="1">
    <source>
        <dbReference type="EMBL" id="USQ77835.1"/>
    </source>
</evidence>
<keyword evidence="2" id="KW-1185">Reference proteome</keyword>
<protein>
    <submittedName>
        <fullName evidence="1">Uncharacterized protein</fullName>
    </submittedName>
</protein>
<organism evidence="1 2">
    <name type="scientific">Ornithinimicrobium cryptoxanthini</name>
    <dbReference type="NCBI Taxonomy" id="2934161"/>
    <lineage>
        <taxon>Bacteria</taxon>
        <taxon>Bacillati</taxon>
        <taxon>Actinomycetota</taxon>
        <taxon>Actinomycetes</taxon>
        <taxon>Micrococcales</taxon>
        <taxon>Ornithinimicrobiaceae</taxon>
        <taxon>Ornithinimicrobium</taxon>
    </lineage>
</organism>
<dbReference type="Proteomes" id="UP001056535">
    <property type="component" value="Chromosome"/>
</dbReference>
<proteinExistence type="predicted"/>
<accession>A0ABY4YMW8</accession>
<dbReference type="RefSeq" id="WP_252623542.1">
    <property type="nucleotide sequence ID" value="NZ_CP099490.1"/>
</dbReference>
<evidence type="ECO:0000313" key="2">
    <source>
        <dbReference type="Proteomes" id="UP001056535"/>
    </source>
</evidence>